<dbReference type="Pfam" id="PF01641">
    <property type="entry name" value="SelR"/>
    <property type="match status" value="1"/>
</dbReference>
<evidence type="ECO:0000256" key="1">
    <source>
        <dbReference type="ARBA" id="ARBA00012499"/>
    </source>
</evidence>
<evidence type="ECO:0000256" key="3">
    <source>
        <dbReference type="ARBA" id="ARBA00048488"/>
    </source>
</evidence>
<gene>
    <name evidence="5" type="primary">msrB</name>
    <name evidence="5" type="ORF">SMD27_19265</name>
</gene>
<evidence type="ECO:0000259" key="4">
    <source>
        <dbReference type="PROSITE" id="PS51790"/>
    </source>
</evidence>
<dbReference type="InterPro" id="IPR028427">
    <property type="entry name" value="Met_Sox_Rdtase_MsrB"/>
</dbReference>
<dbReference type="EMBL" id="JAXCLW010000007">
    <property type="protein sequence ID" value="MDY0884993.1"/>
    <property type="molecule type" value="Genomic_DNA"/>
</dbReference>
<dbReference type="Proteomes" id="UP001279642">
    <property type="component" value="Unassembled WGS sequence"/>
</dbReference>
<dbReference type="GO" id="GO:0033743">
    <property type="term" value="F:peptide-methionine (R)-S-oxide reductase activity"/>
    <property type="evidence" value="ECO:0007669"/>
    <property type="project" value="UniProtKB-EC"/>
</dbReference>
<evidence type="ECO:0000313" key="6">
    <source>
        <dbReference type="Proteomes" id="UP001279642"/>
    </source>
</evidence>
<evidence type="ECO:0000313" key="5">
    <source>
        <dbReference type="EMBL" id="MDY0884993.1"/>
    </source>
</evidence>
<reference evidence="5 6" key="1">
    <citation type="journal article" date="2016" name="Antonie Van Leeuwenhoek">
        <title>Dongia soli sp. nov., isolated from soil from Dokdo, Korea.</title>
        <authorList>
            <person name="Kim D.U."/>
            <person name="Lee H."/>
            <person name="Kim H."/>
            <person name="Kim S.G."/>
            <person name="Ka J.O."/>
        </authorList>
    </citation>
    <scope>NUCLEOTIDE SEQUENCE [LARGE SCALE GENOMIC DNA]</scope>
    <source>
        <strain evidence="5 6">D78</strain>
    </source>
</reference>
<protein>
    <recommendedName>
        <fullName evidence="1">peptide-methionine (R)-S-oxide reductase</fullName>
        <ecNumber evidence="1">1.8.4.12</ecNumber>
    </recommendedName>
</protein>
<dbReference type="Gene3D" id="2.170.150.20">
    <property type="entry name" value="Peptide methionine sulfoxide reductase"/>
    <property type="match status" value="1"/>
</dbReference>
<dbReference type="RefSeq" id="WP_320510067.1">
    <property type="nucleotide sequence ID" value="NZ_JAXCLW010000007.1"/>
</dbReference>
<keyword evidence="6" id="KW-1185">Reference proteome</keyword>
<dbReference type="PROSITE" id="PS51790">
    <property type="entry name" value="MSRB"/>
    <property type="match status" value="1"/>
</dbReference>
<accession>A0ABU5EFJ7</accession>
<dbReference type="PANTHER" id="PTHR10173:SF57">
    <property type="entry name" value="PEPTIDE-METHIONINE (R)-S-OXIDE REDUCTASE"/>
    <property type="match status" value="1"/>
</dbReference>
<dbReference type="InterPro" id="IPR002579">
    <property type="entry name" value="Met_Sox_Rdtase_MsrB_dom"/>
</dbReference>
<evidence type="ECO:0000256" key="2">
    <source>
        <dbReference type="ARBA" id="ARBA00023002"/>
    </source>
</evidence>
<dbReference type="PANTHER" id="PTHR10173">
    <property type="entry name" value="METHIONINE SULFOXIDE REDUCTASE"/>
    <property type="match status" value="1"/>
</dbReference>
<proteinExistence type="predicted"/>
<keyword evidence="2 5" id="KW-0560">Oxidoreductase</keyword>
<dbReference type="NCBIfam" id="TIGR00357">
    <property type="entry name" value="peptide-methionine (R)-S-oxide reductase MsrB"/>
    <property type="match status" value="1"/>
</dbReference>
<comment type="caution">
    <text evidence="5">The sequence shown here is derived from an EMBL/GenBank/DDBJ whole genome shotgun (WGS) entry which is preliminary data.</text>
</comment>
<sequence>MTEKASCGSAAQLTPEQEYILRQHGTERPGSSPLNKEYRSGTYTCAGCGKVLFQSDTKYDSGSGWPSFWAPADDQAVGTTEDRSHSMVRTEVHCENCGGHLGHVFSDGPQPTGLRYCINGAALSFKPK</sequence>
<comment type="catalytic activity">
    <reaction evidence="3">
        <text>L-methionyl-[protein] + [thioredoxin]-disulfide + H2O = L-methionyl-(R)-S-oxide-[protein] + [thioredoxin]-dithiol</text>
        <dbReference type="Rhea" id="RHEA:24164"/>
        <dbReference type="Rhea" id="RHEA-COMP:10698"/>
        <dbReference type="Rhea" id="RHEA-COMP:10700"/>
        <dbReference type="Rhea" id="RHEA-COMP:12313"/>
        <dbReference type="Rhea" id="RHEA-COMP:12314"/>
        <dbReference type="ChEBI" id="CHEBI:15377"/>
        <dbReference type="ChEBI" id="CHEBI:16044"/>
        <dbReference type="ChEBI" id="CHEBI:29950"/>
        <dbReference type="ChEBI" id="CHEBI:45764"/>
        <dbReference type="ChEBI" id="CHEBI:50058"/>
        <dbReference type="EC" id="1.8.4.12"/>
    </reaction>
</comment>
<name>A0ABU5EFJ7_9PROT</name>
<organism evidence="5 6">
    <name type="scientific">Dongia soli</name>
    <dbReference type="NCBI Taxonomy" id="600628"/>
    <lineage>
        <taxon>Bacteria</taxon>
        <taxon>Pseudomonadati</taxon>
        <taxon>Pseudomonadota</taxon>
        <taxon>Alphaproteobacteria</taxon>
        <taxon>Rhodospirillales</taxon>
        <taxon>Dongiaceae</taxon>
        <taxon>Dongia</taxon>
    </lineage>
</organism>
<dbReference type="SUPFAM" id="SSF51316">
    <property type="entry name" value="Mss4-like"/>
    <property type="match status" value="1"/>
</dbReference>
<dbReference type="EC" id="1.8.4.12" evidence="1"/>
<dbReference type="InterPro" id="IPR011057">
    <property type="entry name" value="Mss4-like_sf"/>
</dbReference>
<feature type="domain" description="MsrB" evidence="4">
    <location>
        <begin position="6"/>
        <end position="128"/>
    </location>
</feature>